<dbReference type="EMBL" id="FQZR01000003">
    <property type="protein sequence ID" value="SHJ06855.1"/>
    <property type="molecule type" value="Genomic_DNA"/>
</dbReference>
<evidence type="ECO:0000313" key="2">
    <source>
        <dbReference type="EMBL" id="MEZ6855112.1"/>
    </source>
</evidence>
<evidence type="ECO:0008006" key="6">
    <source>
        <dbReference type="Google" id="ProtNLM"/>
    </source>
</evidence>
<dbReference type="EMBL" id="JBFSOO010000030">
    <property type="protein sequence ID" value="MEZ6855112.1"/>
    <property type="molecule type" value="Genomic_DNA"/>
</dbReference>
<dbReference type="Proteomes" id="UP001568358">
    <property type="component" value="Unassembled WGS sequence"/>
</dbReference>
<reference evidence="3 4" key="1">
    <citation type="submission" date="2016-11" db="EMBL/GenBank/DDBJ databases">
        <authorList>
            <person name="Varghese N."/>
            <person name="Submissions S."/>
        </authorList>
    </citation>
    <scope>NUCLEOTIDE SEQUENCE [LARGE SCALE GENOMIC DNA]</scope>
    <source>
        <strain evidence="3 4">DSM 17919</strain>
    </source>
</reference>
<dbReference type="RefSeq" id="WP_020000497.1">
    <property type="nucleotide sequence ID" value="NZ_CP192219.1"/>
</dbReference>
<accession>A0A8G2C9B4</accession>
<organism evidence="3 4">
    <name type="scientific">Halodesulfovibrio aestuarii</name>
    <dbReference type="NCBI Taxonomy" id="126333"/>
    <lineage>
        <taxon>Bacteria</taxon>
        <taxon>Pseudomonadati</taxon>
        <taxon>Thermodesulfobacteriota</taxon>
        <taxon>Desulfovibrionia</taxon>
        <taxon>Desulfovibrionales</taxon>
        <taxon>Desulfovibrionaceae</taxon>
        <taxon>Halodesulfovibrio</taxon>
    </lineage>
</organism>
<keyword evidence="1" id="KW-0732">Signal</keyword>
<keyword evidence="5" id="KW-1185">Reference proteome</keyword>
<protein>
    <recommendedName>
        <fullName evidence="6">Lipoprotein</fullName>
    </recommendedName>
</protein>
<evidence type="ECO:0000313" key="4">
    <source>
        <dbReference type="Proteomes" id="UP000184001"/>
    </source>
</evidence>
<feature type="signal peptide" evidence="1">
    <location>
        <begin position="1"/>
        <end position="21"/>
    </location>
</feature>
<evidence type="ECO:0000313" key="3">
    <source>
        <dbReference type="EMBL" id="SHJ06855.1"/>
    </source>
</evidence>
<feature type="chain" id="PRO_5033986537" description="Lipoprotein" evidence="1">
    <location>
        <begin position="22"/>
        <end position="62"/>
    </location>
</feature>
<sequence length="62" mass="7023">MKKTVVTILMLVLCSALLGCSEDTKDVNSRTPKQEKAYKELFNSNSDSYFEEKSKPVTTNNF</sequence>
<proteinExistence type="predicted"/>
<evidence type="ECO:0000256" key="1">
    <source>
        <dbReference type="SAM" id="SignalP"/>
    </source>
</evidence>
<dbReference type="PROSITE" id="PS51257">
    <property type="entry name" value="PROKAR_LIPOPROTEIN"/>
    <property type="match status" value="1"/>
</dbReference>
<dbReference type="AlphaFoldDB" id="A0A8G2C9B4"/>
<gene>
    <name evidence="2" type="ORF">AB2Z07_16720</name>
    <name evidence="3" type="ORF">SAMN05660830_01540</name>
</gene>
<comment type="caution">
    <text evidence="3">The sequence shown here is derived from an EMBL/GenBank/DDBJ whole genome shotgun (WGS) entry which is preliminary data.</text>
</comment>
<reference evidence="2 5" key="2">
    <citation type="submission" date="2024-07" db="EMBL/GenBank/DDBJ databases">
        <title>Active virus-host system and metabolic interactions in a Lokiarchaeon culture.</title>
        <authorList>
            <person name="Ponce Toledo R.I."/>
            <person name="Rodrigues Oliveira T."/>
            <person name="Schleper C."/>
        </authorList>
    </citation>
    <scope>NUCLEOTIDE SEQUENCE [LARGE SCALE GENOMIC DNA]</scope>
    <source>
        <strain evidence="2 5">B35</strain>
    </source>
</reference>
<evidence type="ECO:0000313" key="5">
    <source>
        <dbReference type="Proteomes" id="UP001568358"/>
    </source>
</evidence>
<dbReference type="Proteomes" id="UP000184001">
    <property type="component" value="Unassembled WGS sequence"/>
</dbReference>
<name>A0A8G2C9B4_9BACT</name>